<dbReference type="AlphaFoldDB" id="A0A921L9Y5"/>
<proteinExistence type="predicted"/>
<dbReference type="GO" id="GO:0003677">
    <property type="term" value="F:DNA binding"/>
    <property type="evidence" value="ECO:0007669"/>
    <property type="project" value="InterPro"/>
</dbReference>
<accession>A0A921L9Y5</accession>
<reference evidence="1" key="1">
    <citation type="journal article" date="2021" name="PeerJ">
        <title>Extensive microbial diversity within the chicken gut microbiome revealed by metagenomics and culture.</title>
        <authorList>
            <person name="Gilroy R."/>
            <person name="Ravi A."/>
            <person name="Getino M."/>
            <person name="Pursley I."/>
            <person name="Horton D.L."/>
            <person name="Alikhan N.F."/>
            <person name="Baker D."/>
            <person name="Gharbi K."/>
            <person name="Hall N."/>
            <person name="Watson M."/>
            <person name="Adriaenssens E.M."/>
            <person name="Foster-Nyarko E."/>
            <person name="Jarju S."/>
            <person name="Secka A."/>
            <person name="Antonio M."/>
            <person name="Oren A."/>
            <person name="Chaudhuri R.R."/>
            <person name="La Ragione R."/>
            <person name="Hildebrand F."/>
            <person name="Pallen M.J."/>
        </authorList>
    </citation>
    <scope>NUCLEOTIDE SEQUENCE</scope>
    <source>
        <strain evidence="1">7886</strain>
    </source>
</reference>
<evidence type="ECO:0000313" key="1">
    <source>
        <dbReference type="EMBL" id="HJF87268.1"/>
    </source>
</evidence>
<name>A0A921L9Y5_9LACO</name>
<dbReference type="Gene3D" id="1.10.260.40">
    <property type="entry name" value="lambda repressor-like DNA-binding domains"/>
    <property type="match status" value="1"/>
</dbReference>
<dbReference type="SUPFAM" id="SSF47413">
    <property type="entry name" value="lambda repressor-like DNA-binding domains"/>
    <property type="match status" value="1"/>
</dbReference>
<gene>
    <name evidence="1" type="ORF">K8V88_07500</name>
</gene>
<organism evidence="1 2">
    <name type="scientific">Companilactobacillus farciminis</name>
    <dbReference type="NCBI Taxonomy" id="1612"/>
    <lineage>
        <taxon>Bacteria</taxon>
        <taxon>Bacillati</taxon>
        <taxon>Bacillota</taxon>
        <taxon>Bacilli</taxon>
        <taxon>Lactobacillales</taxon>
        <taxon>Lactobacillaceae</taxon>
        <taxon>Companilactobacillus</taxon>
    </lineage>
</organism>
<reference evidence="1" key="2">
    <citation type="submission" date="2021-09" db="EMBL/GenBank/DDBJ databases">
        <authorList>
            <person name="Gilroy R."/>
        </authorList>
    </citation>
    <scope>NUCLEOTIDE SEQUENCE</scope>
    <source>
        <strain evidence="1">7886</strain>
    </source>
</reference>
<dbReference type="InterPro" id="IPR046930">
    <property type="entry name" value="HTH_60"/>
</dbReference>
<dbReference type="Pfam" id="PF20317">
    <property type="entry name" value="HTH_60"/>
    <property type="match status" value="1"/>
</dbReference>
<dbReference type="InterPro" id="IPR010982">
    <property type="entry name" value="Lambda_DNA-bd_dom_sf"/>
</dbReference>
<dbReference type="Proteomes" id="UP000747013">
    <property type="component" value="Unassembled WGS sequence"/>
</dbReference>
<sequence length="62" mass="7024">MPTTKPGRDLINQYLKENHIGVRTLAKVYGIDKGQISKYLSGEIQTKNANKFITQLIQDYGI</sequence>
<comment type="caution">
    <text evidence="1">The sequence shown here is derived from an EMBL/GenBank/DDBJ whole genome shotgun (WGS) entry which is preliminary data.</text>
</comment>
<evidence type="ECO:0000313" key="2">
    <source>
        <dbReference type="Proteomes" id="UP000747013"/>
    </source>
</evidence>
<protein>
    <submittedName>
        <fullName evidence="1">XRE family transcriptional regulator</fullName>
    </submittedName>
</protein>
<dbReference type="EMBL" id="DYWC01000172">
    <property type="protein sequence ID" value="HJF87268.1"/>
    <property type="molecule type" value="Genomic_DNA"/>
</dbReference>